<keyword evidence="2" id="KW-1185">Reference proteome</keyword>
<gene>
    <name evidence="1" type="ORF">ACFQ5P_20290</name>
</gene>
<comment type="caution">
    <text evidence="1">The sequence shown here is derived from an EMBL/GenBank/DDBJ whole genome shotgun (WGS) entry which is preliminary data.</text>
</comment>
<dbReference type="RefSeq" id="WP_131578363.1">
    <property type="nucleotide sequence ID" value="NZ_CBCSAJ010000104.1"/>
</dbReference>
<reference evidence="2" key="1">
    <citation type="journal article" date="2019" name="Int. J. Syst. Evol. Microbiol.">
        <title>The Global Catalogue of Microorganisms (GCM) 10K type strain sequencing project: providing services to taxonomists for standard genome sequencing and annotation.</title>
        <authorList>
            <consortium name="The Broad Institute Genomics Platform"/>
            <consortium name="The Broad Institute Genome Sequencing Center for Infectious Disease"/>
            <person name="Wu L."/>
            <person name="Ma J."/>
        </authorList>
    </citation>
    <scope>NUCLEOTIDE SEQUENCE [LARGE SCALE GENOMIC DNA]</scope>
    <source>
        <strain evidence="2">CCM 8875</strain>
    </source>
</reference>
<organism evidence="1 2">
    <name type="scientific">Paracoccus nototheniae</name>
    <dbReference type="NCBI Taxonomy" id="2489002"/>
    <lineage>
        <taxon>Bacteria</taxon>
        <taxon>Pseudomonadati</taxon>
        <taxon>Pseudomonadota</taxon>
        <taxon>Alphaproteobacteria</taxon>
        <taxon>Rhodobacterales</taxon>
        <taxon>Paracoccaceae</taxon>
        <taxon>Paracoccus</taxon>
    </lineage>
</organism>
<evidence type="ECO:0000313" key="1">
    <source>
        <dbReference type="EMBL" id="MFD1483628.1"/>
    </source>
</evidence>
<accession>A0ABW4E3D2</accession>
<protein>
    <submittedName>
        <fullName evidence="1">Uncharacterized protein</fullName>
    </submittedName>
</protein>
<evidence type="ECO:0000313" key="2">
    <source>
        <dbReference type="Proteomes" id="UP001597302"/>
    </source>
</evidence>
<dbReference type="EMBL" id="JBHTOQ010000093">
    <property type="protein sequence ID" value="MFD1483628.1"/>
    <property type="molecule type" value="Genomic_DNA"/>
</dbReference>
<dbReference type="Proteomes" id="UP001597302">
    <property type="component" value="Unassembled WGS sequence"/>
</dbReference>
<sequence length="126" mass="14072">MEKHEFRGLLLRAGLPEDQIDSVLDHFLIFGYASKIMSLSDHTTATSTYARMDAYLDPQDTYTPVGRYLVSLGAEIIAWEDRTARLNLQPLLRPVTGVMAPIWSVGVDHPEVVSFEGQGGEEPRQP</sequence>
<proteinExistence type="predicted"/>
<name>A0ABW4E3D2_9RHOB</name>